<accession>A0A139W8K3</accession>
<protein>
    <recommendedName>
        <fullName evidence="2">CCHC-type domain-containing protein</fullName>
    </recommendedName>
</protein>
<sequence length="360" mass="41806">MDADELIKEVSKQEDLPENIPKNFVKSAFKVGNKDGKSNHWVIEVHPAARNYFIKSGSRVYVSWKSLHIRDYLRVTRCFKCQKFGHVSKFCNSEKQCGYCSGTYHESMNCKVKNEEAKHKCSICIRSEQQEVNHCAGLDLTSIKDEVLQPLVDDLVSLLGERFSTIDSIPEIEKATKELYGGLAEIFLKYGKKRKNFVGRPDWWNEELERFRKIYLAKKTLFYRNRFREYSDHLFAEMTRAKQTFEEKVEKRRQKCWLEFAENDLARKPWGVVYKLASQKFKTRGILLHSLVSTIRDSQAKIPKRRSIKEASVSFKSLLGTKTPGSDLLGPWSTISPLGHPIHFAEDFHLRPSKCRRLSG</sequence>
<reference evidence="3 4" key="2">
    <citation type="journal article" date="2010" name="Nucleic Acids Res.">
        <title>BeetleBase in 2010: revisions to provide comprehensive genomic information for Tribolium castaneum.</title>
        <authorList>
            <person name="Kim H.S."/>
            <person name="Murphy T."/>
            <person name="Xia J."/>
            <person name="Caragea D."/>
            <person name="Park Y."/>
            <person name="Beeman R.W."/>
            <person name="Lorenzen M.D."/>
            <person name="Butcher S."/>
            <person name="Manak J.R."/>
            <person name="Brown S.J."/>
        </authorList>
    </citation>
    <scope>NUCLEOTIDE SEQUENCE [LARGE SCALE GENOMIC DNA]</scope>
    <source>
        <strain evidence="3 4">Georgia GA2</strain>
    </source>
</reference>
<dbReference type="InterPro" id="IPR036875">
    <property type="entry name" value="Znf_CCHC_sf"/>
</dbReference>
<dbReference type="Proteomes" id="UP000007266">
    <property type="component" value="Unassembled WGS sequence"/>
</dbReference>
<dbReference type="AlphaFoldDB" id="A0A139W8K3"/>
<feature type="domain" description="CCHC-type" evidence="2">
    <location>
        <begin position="77"/>
        <end position="91"/>
    </location>
</feature>
<dbReference type="EMBL" id="KQ973224">
    <property type="protein sequence ID" value="KXZ75602.1"/>
    <property type="molecule type" value="Genomic_DNA"/>
</dbReference>
<evidence type="ECO:0000313" key="4">
    <source>
        <dbReference type="Proteomes" id="UP000007266"/>
    </source>
</evidence>
<organism evidence="3 4">
    <name type="scientific">Tribolium castaneum</name>
    <name type="common">Red flour beetle</name>
    <dbReference type="NCBI Taxonomy" id="7070"/>
    <lineage>
        <taxon>Eukaryota</taxon>
        <taxon>Metazoa</taxon>
        <taxon>Ecdysozoa</taxon>
        <taxon>Arthropoda</taxon>
        <taxon>Hexapoda</taxon>
        <taxon>Insecta</taxon>
        <taxon>Pterygota</taxon>
        <taxon>Neoptera</taxon>
        <taxon>Endopterygota</taxon>
        <taxon>Coleoptera</taxon>
        <taxon>Polyphaga</taxon>
        <taxon>Cucujiformia</taxon>
        <taxon>Tenebrionidae</taxon>
        <taxon>Tenebrionidae incertae sedis</taxon>
        <taxon>Tribolium</taxon>
    </lineage>
</organism>
<dbReference type="eggNOG" id="ENOG502SSG4">
    <property type="taxonomic scope" value="Eukaryota"/>
</dbReference>
<keyword evidence="1" id="KW-0863">Zinc-finger</keyword>
<name>A0A139W8K3_TRICA</name>
<dbReference type="PROSITE" id="PS50158">
    <property type="entry name" value="ZF_CCHC"/>
    <property type="match status" value="1"/>
</dbReference>
<gene>
    <name evidence="3" type="primary">AUGUSTUS-3.0.2_31912</name>
    <name evidence="3" type="ORF">TcasGA2_TC031912</name>
</gene>
<keyword evidence="4" id="KW-1185">Reference proteome</keyword>
<evidence type="ECO:0000313" key="3">
    <source>
        <dbReference type="EMBL" id="KXZ75602.1"/>
    </source>
</evidence>
<dbReference type="SUPFAM" id="SSF57756">
    <property type="entry name" value="Retrovirus zinc finger-like domains"/>
    <property type="match status" value="1"/>
</dbReference>
<dbReference type="GO" id="GO:0003676">
    <property type="term" value="F:nucleic acid binding"/>
    <property type="evidence" value="ECO:0007669"/>
    <property type="project" value="InterPro"/>
</dbReference>
<dbReference type="InParanoid" id="A0A139W8K3"/>
<reference evidence="3 4" key="1">
    <citation type="journal article" date="2008" name="Nature">
        <title>The genome of the model beetle and pest Tribolium castaneum.</title>
        <authorList>
            <consortium name="Tribolium Genome Sequencing Consortium"/>
            <person name="Richards S."/>
            <person name="Gibbs R.A."/>
            <person name="Weinstock G.M."/>
            <person name="Brown S.J."/>
            <person name="Denell R."/>
            <person name="Beeman R.W."/>
            <person name="Gibbs R."/>
            <person name="Beeman R.W."/>
            <person name="Brown S.J."/>
            <person name="Bucher G."/>
            <person name="Friedrich M."/>
            <person name="Grimmelikhuijzen C.J."/>
            <person name="Klingler M."/>
            <person name="Lorenzen M."/>
            <person name="Richards S."/>
            <person name="Roth S."/>
            <person name="Schroder R."/>
            <person name="Tautz D."/>
            <person name="Zdobnov E.M."/>
            <person name="Muzny D."/>
            <person name="Gibbs R.A."/>
            <person name="Weinstock G.M."/>
            <person name="Attaway T."/>
            <person name="Bell S."/>
            <person name="Buhay C.J."/>
            <person name="Chandrabose M.N."/>
            <person name="Chavez D."/>
            <person name="Clerk-Blankenburg K.P."/>
            <person name="Cree A."/>
            <person name="Dao M."/>
            <person name="Davis C."/>
            <person name="Chacko J."/>
            <person name="Dinh H."/>
            <person name="Dugan-Rocha S."/>
            <person name="Fowler G."/>
            <person name="Garner T.T."/>
            <person name="Garnes J."/>
            <person name="Gnirke A."/>
            <person name="Hawes A."/>
            <person name="Hernandez J."/>
            <person name="Hines S."/>
            <person name="Holder M."/>
            <person name="Hume J."/>
            <person name="Jhangiani S.N."/>
            <person name="Joshi V."/>
            <person name="Khan Z.M."/>
            <person name="Jackson L."/>
            <person name="Kovar C."/>
            <person name="Kowis A."/>
            <person name="Lee S."/>
            <person name="Lewis L.R."/>
            <person name="Margolis J."/>
            <person name="Morgan M."/>
            <person name="Nazareth L.V."/>
            <person name="Nguyen N."/>
            <person name="Okwuonu G."/>
            <person name="Parker D."/>
            <person name="Richards S."/>
            <person name="Ruiz S.J."/>
            <person name="Santibanez J."/>
            <person name="Savard J."/>
            <person name="Scherer S.E."/>
            <person name="Schneider B."/>
            <person name="Sodergren E."/>
            <person name="Tautz D."/>
            <person name="Vattahil S."/>
            <person name="Villasana D."/>
            <person name="White C.S."/>
            <person name="Wright R."/>
            <person name="Park Y."/>
            <person name="Beeman R.W."/>
            <person name="Lord J."/>
            <person name="Oppert B."/>
            <person name="Lorenzen M."/>
            <person name="Brown S."/>
            <person name="Wang L."/>
            <person name="Savard J."/>
            <person name="Tautz D."/>
            <person name="Richards S."/>
            <person name="Weinstock G."/>
            <person name="Gibbs R.A."/>
            <person name="Liu Y."/>
            <person name="Worley K."/>
            <person name="Weinstock G."/>
            <person name="Elsik C.G."/>
            <person name="Reese J.T."/>
            <person name="Elhaik E."/>
            <person name="Landan G."/>
            <person name="Graur D."/>
            <person name="Arensburger P."/>
            <person name="Atkinson P."/>
            <person name="Beeman R.W."/>
            <person name="Beidler J."/>
            <person name="Brown S.J."/>
            <person name="Demuth J.P."/>
            <person name="Drury D.W."/>
            <person name="Du Y.Z."/>
            <person name="Fujiwara H."/>
            <person name="Lorenzen M."/>
            <person name="Maselli V."/>
            <person name="Osanai M."/>
            <person name="Park Y."/>
            <person name="Robertson H.M."/>
            <person name="Tu Z."/>
            <person name="Wang J.J."/>
            <person name="Wang S."/>
            <person name="Richards S."/>
            <person name="Song H."/>
            <person name="Zhang L."/>
            <person name="Sodergren E."/>
            <person name="Werner D."/>
            <person name="Stanke M."/>
            <person name="Morgenstern B."/>
            <person name="Solovyev V."/>
            <person name="Kosarev P."/>
            <person name="Brown G."/>
            <person name="Chen H.C."/>
            <person name="Ermolaeva O."/>
            <person name="Hlavina W."/>
            <person name="Kapustin Y."/>
            <person name="Kiryutin B."/>
            <person name="Kitts P."/>
            <person name="Maglott D."/>
            <person name="Pruitt K."/>
            <person name="Sapojnikov V."/>
            <person name="Souvorov A."/>
            <person name="Mackey A.J."/>
            <person name="Waterhouse R.M."/>
            <person name="Wyder S."/>
            <person name="Zdobnov E.M."/>
            <person name="Zdobnov E.M."/>
            <person name="Wyder S."/>
            <person name="Kriventseva E.V."/>
            <person name="Kadowaki T."/>
            <person name="Bork P."/>
            <person name="Aranda M."/>
            <person name="Bao R."/>
            <person name="Beermann A."/>
            <person name="Berns N."/>
            <person name="Bolognesi R."/>
            <person name="Bonneton F."/>
            <person name="Bopp D."/>
            <person name="Brown S.J."/>
            <person name="Bucher G."/>
            <person name="Butts T."/>
            <person name="Chaumot A."/>
            <person name="Denell R.E."/>
            <person name="Ferrier D.E."/>
            <person name="Friedrich M."/>
            <person name="Gordon C.M."/>
            <person name="Jindra M."/>
            <person name="Klingler M."/>
            <person name="Lan Q."/>
            <person name="Lattorff H.M."/>
            <person name="Laudet V."/>
            <person name="von Levetsow C."/>
            <person name="Liu Z."/>
            <person name="Lutz R."/>
            <person name="Lynch J.A."/>
            <person name="da Fonseca R.N."/>
            <person name="Posnien N."/>
            <person name="Reuter R."/>
            <person name="Roth S."/>
            <person name="Savard J."/>
            <person name="Schinko J.B."/>
            <person name="Schmitt C."/>
            <person name="Schoppmeier M."/>
            <person name="Schroder R."/>
            <person name="Shippy T.D."/>
            <person name="Simonnet F."/>
            <person name="Marques-Souza H."/>
            <person name="Tautz D."/>
            <person name="Tomoyasu Y."/>
            <person name="Trauner J."/>
            <person name="Van der Zee M."/>
            <person name="Vervoort M."/>
            <person name="Wittkopp N."/>
            <person name="Wimmer E.A."/>
            <person name="Yang X."/>
            <person name="Jones A.K."/>
            <person name="Sattelle D.B."/>
            <person name="Ebert P.R."/>
            <person name="Nelson D."/>
            <person name="Scott J.G."/>
            <person name="Beeman R.W."/>
            <person name="Muthukrishnan S."/>
            <person name="Kramer K.J."/>
            <person name="Arakane Y."/>
            <person name="Beeman R.W."/>
            <person name="Zhu Q."/>
            <person name="Hogenkamp D."/>
            <person name="Dixit R."/>
            <person name="Oppert B."/>
            <person name="Jiang H."/>
            <person name="Zou Z."/>
            <person name="Marshall J."/>
            <person name="Elpidina E."/>
            <person name="Vinokurov K."/>
            <person name="Oppert C."/>
            <person name="Zou Z."/>
            <person name="Evans J."/>
            <person name="Lu Z."/>
            <person name="Zhao P."/>
            <person name="Sumathipala N."/>
            <person name="Altincicek B."/>
            <person name="Vilcinskas A."/>
            <person name="Williams M."/>
            <person name="Hultmark D."/>
            <person name="Hetru C."/>
            <person name="Jiang H."/>
            <person name="Grimmelikhuijzen C.J."/>
            <person name="Hauser F."/>
            <person name="Cazzamali G."/>
            <person name="Williamson M."/>
            <person name="Park Y."/>
            <person name="Li B."/>
            <person name="Tanaka Y."/>
            <person name="Predel R."/>
            <person name="Neupert S."/>
            <person name="Schachtner J."/>
            <person name="Verleyen P."/>
            <person name="Raible F."/>
            <person name="Bork P."/>
            <person name="Friedrich M."/>
            <person name="Walden K.K."/>
            <person name="Robertson H.M."/>
            <person name="Angeli S."/>
            <person name="Foret S."/>
            <person name="Bucher G."/>
            <person name="Schuetz S."/>
            <person name="Maleszka R."/>
            <person name="Wimmer E.A."/>
            <person name="Beeman R.W."/>
            <person name="Lorenzen M."/>
            <person name="Tomoyasu Y."/>
            <person name="Miller S.C."/>
            <person name="Grossmann D."/>
            <person name="Bucher G."/>
        </authorList>
    </citation>
    <scope>NUCLEOTIDE SEQUENCE [LARGE SCALE GENOMIC DNA]</scope>
    <source>
        <strain evidence="3 4">Georgia GA2</strain>
    </source>
</reference>
<keyword evidence="1" id="KW-0862">Zinc</keyword>
<dbReference type="InterPro" id="IPR001878">
    <property type="entry name" value="Znf_CCHC"/>
</dbReference>
<proteinExistence type="predicted"/>
<keyword evidence="1" id="KW-0479">Metal-binding</keyword>
<dbReference type="GO" id="GO:0008270">
    <property type="term" value="F:zinc ion binding"/>
    <property type="evidence" value="ECO:0007669"/>
    <property type="project" value="UniProtKB-KW"/>
</dbReference>
<evidence type="ECO:0000259" key="2">
    <source>
        <dbReference type="PROSITE" id="PS50158"/>
    </source>
</evidence>
<evidence type="ECO:0000256" key="1">
    <source>
        <dbReference type="PROSITE-ProRule" id="PRU00047"/>
    </source>
</evidence>
<dbReference type="SMART" id="SM00343">
    <property type="entry name" value="ZnF_C2HC"/>
    <property type="match status" value="2"/>
</dbReference>